<evidence type="ECO:0000256" key="1">
    <source>
        <dbReference type="ARBA" id="ARBA00009952"/>
    </source>
</evidence>
<dbReference type="GO" id="GO:0005737">
    <property type="term" value="C:cytoplasm"/>
    <property type="evidence" value="ECO:0007669"/>
    <property type="project" value="TreeGrafter"/>
</dbReference>
<evidence type="ECO:0000313" key="3">
    <source>
        <dbReference type="WBParaSite" id="PTRK_0000302900.1"/>
    </source>
</evidence>
<keyword evidence="2" id="KW-1185">Reference proteome</keyword>
<sequence>MEQAQKRMTNAVEEFVEDIDRKYIRSIQRKMFDCSSRCVNDTQSRRVEIEGCINSCNSGMISAQNYLQKELTTLQDQLSRCAMSAYDKAIQKYGEPKNDEEVKKVQKMLDEQLPTCVSDHIGLLPKIEKRFLSEVFNKLK</sequence>
<evidence type="ECO:0000313" key="2">
    <source>
        <dbReference type="Proteomes" id="UP000038045"/>
    </source>
</evidence>
<proteinExistence type="inferred from homology"/>
<dbReference type="InterPro" id="IPR008560">
    <property type="entry name" value="DUF842_euk"/>
</dbReference>
<organism evidence="2 3">
    <name type="scientific">Parastrongyloides trichosuri</name>
    <name type="common">Possum-specific nematode worm</name>
    <dbReference type="NCBI Taxonomy" id="131310"/>
    <lineage>
        <taxon>Eukaryota</taxon>
        <taxon>Metazoa</taxon>
        <taxon>Ecdysozoa</taxon>
        <taxon>Nematoda</taxon>
        <taxon>Chromadorea</taxon>
        <taxon>Rhabditida</taxon>
        <taxon>Tylenchina</taxon>
        <taxon>Panagrolaimomorpha</taxon>
        <taxon>Strongyloidoidea</taxon>
        <taxon>Strongyloididae</taxon>
        <taxon>Parastrongyloides</taxon>
    </lineage>
</organism>
<dbReference type="Pfam" id="PF05811">
    <property type="entry name" value="DUF842"/>
    <property type="match status" value="1"/>
</dbReference>
<accession>A0A0N4Z777</accession>
<dbReference type="AlphaFoldDB" id="A0A0N4Z777"/>
<dbReference type="Proteomes" id="UP000038045">
    <property type="component" value="Unplaced"/>
</dbReference>
<comment type="similarity">
    <text evidence="1">Belongs to the FAM136 family.</text>
</comment>
<dbReference type="PANTHER" id="PTHR21096:SF0">
    <property type="entry name" value="PROTEIN FAM136A"/>
    <property type="match status" value="1"/>
</dbReference>
<reference evidence="3" key="1">
    <citation type="submission" date="2017-02" db="UniProtKB">
        <authorList>
            <consortium name="WormBaseParasite"/>
        </authorList>
    </citation>
    <scope>IDENTIFICATION</scope>
</reference>
<dbReference type="PANTHER" id="PTHR21096">
    <property type="entry name" value="PROTEIN FAM136A"/>
    <property type="match status" value="1"/>
</dbReference>
<dbReference type="WBParaSite" id="PTRK_0000302900.1">
    <property type="protein sequence ID" value="PTRK_0000302900.1"/>
    <property type="gene ID" value="PTRK_0000302900"/>
</dbReference>
<protein>
    <submittedName>
        <fullName evidence="3">Protein FAM136A</fullName>
    </submittedName>
</protein>
<name>A0A0N4Z777_PARTI</name>